<reference evidence="9 10" key="1">
    <citation type="submission" date="2019-07" db="EMBL/GenBank/DDBJ databases">
        <authorList>
            <person name="Kim J."/>
        </authorList>
    </citation>
    <scope>NUCLEOTIDE SEQUENCE [LARGE SCALE GENOMIC DNA]</scope>
    <source>
        <strain evidence="9 10">JC52</strain>
    </source>
</reference>
<feature type="transmembrane region" description="Helical" evidence="7">
    <location>
        <begin position="269"/>
        <end position="293"/>
    </location>
</feature>
<dbReference type="Gene3D" id="1.10.3720.10">
    <property type="entry name" value="MetI-like"/>
    <property type="match status" value="1"/>
</dbReference>
<dbReference type="Pfam" id="PF00528">
    <property type="entry name" value="BPD_transp_1"/>
    <property type="match status" value="1"/>
</dbReference>
<dbReference type="PROSITE" id="PS50928">
    <property type="entry name" value="ABC_TM1"/>
    <property type="match status" value="1"/>
</dbReference>
<evidence type="ECO:0000256" key="1">
    <source>
        <dbReference type="ARBA" id="ARBA00004651"/>
    </source>
</evidence>
<evidence type="ECO:0000313" key="10">
    <source>
        <dbReference type="Proteomes" id="UP000317036"/>
    </source>
</evidence>
<keyword evidence="2 7" id="KW-0813">Transport</keyword>
<keyword evidence="6 7" id="KW-0472">Membrane</keyword>
<evidence type="ECO:0000256" key="7">
    <source>
        <dbReference type="RuleBase" id="RU363032"/>
    </source>
</evidence>
<evidence type="ECO:0000256" key="4">
    <source>
        <dbReference type="ARBA" id="ARBA00022692"/>
    </source>
</evidence>
<feature type="transmembrane region" description="Helical" evidence="7">
    <location>
        <begin position="112"/>
        <end position="134"/>
    </location>
</feature>
<keyword evidence="3" id="KW-1003">Cell membrane</keyword>
<dbReference type="AlphaFoldDB" id="A0A559JFE8"/>
<organism evidence="9 10">
    <name type="scientific">Paenibacillus cremeus</name>
    <dbReference type="NCBI Taxonomy" id="2163881"/>
    <lineage>
        <taxon>Bacteria</taxon>
        <taxon>Bacillati</taxon>
        <taxon>Bacillota</taxon>
        <taxon>Bacilli</taxon>
        <taxon>Bacillales</taxon>
        <taxon>Paenibacillaceae</taxon>
        <taxon>Paenibacillus</taxon>
    </lineage>
</organism>
<dbReference type="EMBL" id="VNJI01000090">
    <property type="protein sequence ID" value="TVX98587.1"/>
    <property type="molecule type" value="Genomic_DNA"/>
</dbReference>
<dbReference type="InterPro" id="IPR051393">
    <property type="entry name" value="ABC_transporter_permease"/>
</dbReference>
<evidence type="ECO:0000256" key="3">
    <source>
        <dbReference type="ARBA" id="ARBA00022475"/>
    </source>
</evidence>
<dbReference type="PANTHER" id="PTHR30193">
    <property type="entry name" value="ABC TRANSPORTER PERMEASE PROTEIN"/>
    <property type="match status" value="1"/>
</dbReference>
<name>A0A559JFE8_9BACL</name>
<dbReference type="GO" id="GO:0055085">
    <property type="term" value="P:transmembrane transport"/>
    <property type="evidence" value="ECO:0007669"/>
    <property type="project" value="InterPro"/>
</dbReference>
<comment type="subcellular location">
    <subcellularLocation>
        <location evidence="1 7">Cell membrane</location>
        <topology evidence="1 7">Multi-pass membrane protein</topology>
    </subcellularLocation>
</comment>
<evidence type="ECO:0000256" key="5">
    <source>
        <dbReference type="ARBA" id="ARBA00022989"/>
    </source>
</evidence>
<feature type="transmembrane region" description="Helical" evidence="7">
    <location>
        <begin position="18"/>
        <end position="38"/>
    </location>
</feature>
<dbReference type="SUPFAM" id="SSF161098">
    <property type="entry name" value="MetI-like"/>
    <property type="match status" value="1"/>
</dbReference>
<dbReference type="PANTHER" id="PTHR30193:SF37">
    <property type="entry name" value="INNER MEMBRANE ABC TRANSPORTER PERMEASE PROTEIN YCJO"/>
    <property type="match status" value="1"/>
</dbReference>
<dbReference type="RefSeq" id="WP_144855102.1">
    <property type="nucleotide sequence ID" value="NZ_VNJI01000090.1"/>
</dbReference>
<dbReference type="Proteomes" id="UP000317036">
    <property type="component" value="Unassembled WGS sequence"/>
</dbReference>
<keyword evidence="5 7" id="KW-1133">Transmembrane helix</keyword>
<gene>
    <name evidence="9" type="ORF">FPZ49_34395</name>
</gene>
<comment type="caution">
    <text evidence="9">The sequence shown here is derived from an EMBL/GenBank/DDBJ whole genome shotgun (WGS) entry which is preliminary data.</text>
</comment>
<evidence type="ECO:0000313" key="9">
    <source>
        <dbReference type="EMBL" id="TVX98587.1"/>
    </source>
</evidence>
<keyword evidence="4 7" id="KW-0812">Transmembrane</keyword>
<keyword evidence="10" id="KW-1185">Reference proteome</keyword>
<sequence>MNVKLAAHVKLFKKEIPWYLFLLPSSLAMLLFTFYPLFKTLMLSMYYSRNGTLQNFVGWLNYSSILKDHKFWNALYNTVHMGFFTILINIPVAFTLACLINSLTKGKNVFKMLYFLPNVTSIVAVTLVFKVLFYPTEAGTVNYMLSFLGIEKLGWLTDYNYSKWVVIVMGLWHNIGYSIIIFIAGLQTISQELYEAAEVDGASRFQKWYRITIPLTKPIFTFMLIMGTISALERFSDVFSLGGAAGSPLRSLQTVVAYFYENGMLAGQYGVGAAASVVIFVLILIVTTLNLWISKTKETE</sequence>
<dbReference type="CDD" id="cd06261">
    <property type="entry name" value="TM_PBP2"/>
    <property type="match status" value="1"/>
</dbReference>
<feature type="domain" description="ABC transmembrane type-1" evidence="8">
    <location>
        <begin position="75"/>
        <end position="290"/>
    </location>
</feature>
<protein>
    <submittedName>
        <fullName evidence="9">Sugar ABC transporter permease</fullName>
    </submittedName>
</protein>
<feature type="transmembrane region" description="Helical" evidence="7">
    <location>
        <begin position="79"/>
        <end position="100"/>
    </location>
</feature>
<dbReference type="InterPro" id="IPR035906">
    <property type="entry name" value="MetI-like_sf"/>
</dbReference>
<feature type="transmembrane region" description="Helical" evidence="7">
    <location>
        <begin position="208"/>
        <end position="232"/>
    </location>
</feature>
<dbReference type="OrthoDB" id="152280at2"/>
<feature type="transmembrane region" description="Helical" evidence="7">
    <location>
        <begin position="164"/>
        <end position="187"/>
    </location>
</feature>
<dbReference type="InterPro" id="IPR000515">
    <property type="entry name" value="MetI-like"/>
</dbReference>
<evidence type="ECO:0000259" key="8">
    <source>
        <dbReference type="PROSITE" id="PS50928"/>
    </source>
</evidence>
<proteinExistence type="inferred from homology"/>
<dbReference type="GO" id="GO:0005886">
    <property type="term" value="C:plasma membrane"/>
    <property type="evidence" value="ECO:0007669"/>
    <property type="project" value="UniProtKB-SubCell"/>
</dbReference>
<comment type="similarity">
    <text evidence="7">Belongs to the binding-protein-dependent transport system permease family.</text>
</comment>
<evidence type="ECO:0000256" key="2">
    <source>
        <dbReference type="ARBA" id="ARBA00022448"/>
    </source>
</evidence>
<evidence type="ECO:0000256" key="6">
    <source>
        <dbReference type="ARBA" id="ARBA00023136"/>
    </source>
</evidence>
<accession>A0A559JFE8</accession>